<feature type="compositionally biased region" description="Polar residues" evidence="2">
    <location>
        <begin position="126"/>
        <end position="165"/>
    </location>
</feature>
<accession>A0AAD5U0C5</accession>
<dbReference type="PANTHER" id="PTHR47263">
    <property type="entry name" value="ADENYLATE CYCLASE ACTIVATION PROTEIN GIT1"/>
    <property type="match status" value="1"/>
</dbReference>
<dbReference type="PROSITE" id="PS51259">
    <property type="entry name" value="MHD2"/>
    <property type="match status" value="1"/>
</dbReference>
<dbReference type="PROSITE" id="PS50004">
    <property type="entry name" value="C2"/>
    <property type="match status" value="2"/>
</dbReference>
<comment type="caution">
    <text evidence="6">The sequence shown here is derived from an EMBL/GenBank/DDBJ whole genome shotgun (WGS) entry which is preliminary data.</text>
</comment>
<dbReference type="PANTHER" id="PTHR47263:SF1">
    <property type="entry name" value="C2 DOMAIN PROTEIN (AFU_ORTHOLOGUE AFUA_7G02350)"/>
    <property type="match status" value="1"/>
</dbReference>
<sequence length="1605" mass="183236">MSNRINRDENGFFSASPTNLVSNPLATLLSQQQQRPSTSSSREKVVNNRDRSNSRQRAGSSDDHNYREPSQNSLATRSQTTRNPPTQSLSTTSGTQLYNDFMKDLNELTETTSSTVNINSNNRTTANSNPSRTTTNARQALRQTDTRQATDSNENFSRSQTQIRTRQLEETNSEESGQRRYQRDNDSLSRTSTKNIRSESTDNEVKRSQTRNMREERRVNNFGSSPQEDSILSRGGLSRNNSRELDSSNSRSKISNSANTLDALLNSDEFLNRNQSSRERRPSVKSPINISTENLDLGNMKIRKPSAESNSIRENLSRDREVKDKNFRDGENLPRETNFRVGSSREPSLREASPRDSEGKRSRPFSEKTAAVGNERGRYERKSATSESRFERAGEERRIRTTEERIAERGARENRSASRTRTAPVTNGSVASQPREEDHTPVVSAPVDESIIVKEYILALMKTLELDQVPTPDPDDFISSDGFSIWQQSIGTSIQGVLCEILENKFITQKEEAEMNKKRKEKEKEKEKAKEKESGVVVNLFFKIVEARGLLAKDNKTRDAYCFIEFGDLNNKEKKKDKDLGKEGFKTQVVNDTNNPIWNQHINIPVKNLTDTVSVNCWDQKKDDFLGNVKLSIGELISTGAKGGYQRRWCNLLPKDEKKKDKYVGGEILIEFCVDNTKPAIAGQSNTAVERMNNIQAQLLQCKINFKSMYKVLLRNCLELDMLSQQSTINDRTTELQTDESKATLEVLGNQWAVGDAFKIIALLELLFEKYKQYLIPYNALMRCMEEVHIRRKKTGWLGLEKNSLLDLLEEMYSYSQTQVTKYKEFYPKNKPSGGLSTTILFMRMIYKNPVYVDAHPEMPVSFKETLKSVMTNAAVSRYQKLQELCSPFDESDVDGVIEGLLKFAEMLSDEIEADTNYYKKAFKGEINIDQLTAENYLKLFVLTLESNYEIIASDEAVEKASKNVFALYRKVKFMDEKFGKLIPGLKRLSMSAGFNVEKWFSPFVLKWLDNLSKRTLEWVTNAVKADNFEPLPNSEEVEDDNDIKHSSSVTDLFSAVYSELEFIADLQWSNTVNKAIEQYCDAIASGEIRVEKETQTWTNLATSFARPSSSGPTDITLNSCVKLCNIQFAMQKLEEMYRTMQVESLTKNVKNYRATMQLPKHRNQASSNKVDDDLLSGQIKVQIAYVENVKPCNKNGLANPYAVIRVPEGTVVPVVVEEEVPGFLTERPNSLVSNSSNNSIDKDKGPTILNGKDCELARSRAIYDSLNVTWDETFQCILPPVNQLEVLVNSKNLVIFDELCGKSTIDLSKNTKLRRNLMDHQTHDVYVNLEPQGRLLIRLTLEGEEEDVDFWFRRSRERLGRTRDDFVRALTAKIAPNAGDILIKVFKDNEAVPLPAKSYFSSLITAVQYSDLTASGKSIDQRLSEDEAHQAISPITVYLNKNLSTLFESLSTRMAQEVIKRTWDEILIVIEQLLVAPLYGQIERERRVLNIRQISVSEWAISILKTFFNDNGSGMGIPHKILESRNYRDLMSIISQYHMDLPRVRREYELSLLGNREKELLLKLARLRFEKDENMPAPEKEENRKWFDTQLALRKERNRRSNIS</sequence>
<evidence type="ECO:0000313" key="7">
    <source>
        <dbReference type="Proteomes" id="UP001211065"/>
    </source>
</evidence>
<dbReference type="CDD" id="cd00030">
    <property type="entry name" value="C2"/>
    <property type="match status" value="1"/>
</dbReference>
<feature type="compositionally biased region" description="Low complexity" evidence="2">
    <location>
        <begin position="113"/>
        <end position="125"/>
    </location>
</feature>
<dbReference type="Gene3D" id="2.60.40.150">
    <property type="entry name" value="C2 domain"/>
    <property type="match status" value="2"/>
</dbReference>
<feature type="domain" description="C2" evidence="3">
    <location>
        <begin position="1160"/>
        <end position="1321"/>
    </location>
</feature>
<dbReference type="InterPro" id="IPR010439">
    <property type="entry name" value="MUN_dom"/>
</dbReference>
<gene>
    <name evidence="6" type="ORF">HK099_006017</name>
</gene>
<dbReference type="InterPro" id="IPR052811">
    <property type="entry name" value="Glucose_resp_signaling"/>
</dbReference>
<keyword evidence="7" id="KW-1185">Reference proteome</keyword>
<feature type="coiled-coil region" evidence="1">
    <location>
        <begin position="503"/>
        <end position="535"/>
    </location>
</feature>
<feature type="compositionally biased region" description="Basic and acidic residues" evidence="2">
    <location>
        <begin position="375"/>
        <end position="416"/>
    </location>
</feature>
<dbReference type="Proteomes" id="UP001211065">
    <property type="component" value="Unassembled WGS sequence"/>
</dbReference>
<feature type="compositionally biased region" description="Low complexity" evidence="2">
    <location>
        <begin position="247"/>
        <end position="259"/>
    </location>
</feature>
<feature type="compositionally biased region" description="Basic and acidic residues" evidence="2">
    <location>
        <begin position="315"/>
        <end position="338"/>
    </location>
</feature>
<feature type="compositionally biased region" description="Basic and acidic residues" evidence="2">
    <location>
        <begin position="347"/>
        <end position="366"/>
    </location>
</feature>
<evidence type="ECO:0000256" key="1">
    <source>
        <dbReference type="SAM" id="Coils"/>
    </source>
</evidence>
<dbReference type="SUPFAM" id="SSF49562">
    <property type="entry name" value="C2 domain (Calcium/lipid-binding domain, CaLB)"/>
    <property type="match status" value="2"/>
</dbReference>
<organism evidence="6 7">
    <name type="scientific">Clydaea vesicula</name>
    <dbReference type="NCBI Taxonomy" id="447962"/>
    <lineage>
        <taxon>Eukaryota</taxon>
        <taxon>Fungi</taxon>
        <taxon>Fungi incertae sedis</taxon>
        <taxon>Chytridiomycota</taxon>
        <taxon>Chytridiomycota incertae sedis</taxon>
        <taxon>Chytridiomycetes</taxon>
        <taxon>Lobulomycetales</taxon>
        <taxon>Lobulomycetaceae</taxon>
        <taxon>Clydaea</taxon>
    </lineage>
</organism>
<name>A0AAD5U0C5_9FUNG</name>
<dbReference type="EMBL" id="JADGJW010000499">
    <property type="protein sequence ID" value="KAJ3216092.1"/>
    <property type="molecule type" value="Genomic_DNA"/>
</dbReference>
<evidence type="ECO:0000259" key="3">
    <source>
        <dbReference type="PROSITE" id="PS50004"/>
    </source>
</evidence>
<dbReference type="PROSITE" id="PS51258">
    <property type="entry name" value="MHD1"/>
    <property type="match status" value="1"/>
</dbReference>
<feature type="compositionally biased region" description="Polar residues" evidence="2">
    <location>
        <begin position="221"/>
        <end position="230"/>
    </location>
</feature>
<feature type="compositionally biased region" description="Polar residues" evidence="2">
    <location>
        <begin position="68"/>
        <end position="85"/>
    </location>
</feature>
<feature type="compositionally biased region" description="Basic and acidic residues" evidence="2">
    <location>
        <begin position="41"/>
        <end position="53"/>
    </location>
</feature>
<dbReference type="SMART" id="SM00239">
    <property type="entry name" value="C2"/>
    <property type="match status" value="2"/>
</dbReference>
<feature type="region of interest" description="Disordered" evidence="2">
    <location>
        <begin position="29"/>
        <end position="94"/>
    </location>
</feature>
<feature type="compositionally biased region" description="Basic and acidic residues" evidence="2">
    <location>
        <begin position="196"/>
        <end position="219"/>
    </location>
</feature>
<dbReference type="InterPro" id="IPR035892">
    <property type="entry name" value="C2_domain_sf"/>
</dbReference>
<dbReference type="InterPro" id="IPR014770">
    <property type="entry name" value="Munc13_1"/>
</dbReference>
<evidence type="ECO:0000256" key="2">
    <source>
        <dbReference type="SAM" id="MobiDB-lite"/>
    </source>
</evidence>
<evidence type="ECO:0000313" key="6">
    <source>
        <dbReference type="EMBL" id="KAJ3216092.1"/>
    </source>
</evidence>
<reference evidence="6" key="1">
    <citation type="submission" date="2020-05" db="EMBL/GenBank/DDBJ databases">
        <title>Phylogenomic resolution of chytrid fungi.</title>
        <authorList>
            <person name="Stajich J.E."/>
            <person name="Amses K."/>
            <person name="Simmons R."/>
            <person name="Seto K."/>
            <person name="Myers J."/>
            <person name="Bonds A."/>
            <person name="Quandt C.A."/>
            <person name="Barry K."/>
            <person name="Liu P."/>
            <person name="Grigoriev I."/>
            <person name="Longcore J.E."/>
            <person name="James T.Y."/>
        </authorList>
    </citation>
    <scope>NUCLEOTIDE SEQUENCE</scope>
    <source>
        <strain evidence="6">JEL0476</strain>
    </source>
</reference>
<dbReference type="InterPro" id="IPR000008">
    <property type="entry name" value="C2_dom"/>
</dbReference>
<feature type="compositionally biased region" description="Basic and acidic residues" evidence="2">
    <location>
        <begin position="176"/>
        <end position="187"/>
    </location>
</feature>
<dbReference type="Pfam" id="PF06292">
    <property type="entry name" value="MUN"/>
    <property type="match status" value="1"/>
</dbReference>
<evidence type="ECO:0000259" key="5">
    <source>
        <dbReference type="PROSITE" id="PS51259"/>
    </source>
</evidence>
<feature type="domain" description="MHD2" evidence="5">
    <location>
        <begin position="1430"/>
        <end position="1549"/>
    </location>
</feature>
<dbReference type="Gene3D" id="1.10.357.50">
    <property type="match status" value="1"/>
</dbReference>
<feature type="region of interest" description="Disordered" evidence="2">
    <location>
        <begin position="113"/>
        <end position="259"/>
    </location>
</feature>
<feature type="compositionally biased region" description="Polar residues" evidence="2">
    <location>
        <begin position="417"/>
        <end position="432"/>
    </location>
</feature>
<feature type="domain" description="C2" evidence="3">
    <location>
        <begin position="521"/>
        <end position="650"/>
    </location>
</feature>
<feature type="region of interest" description="Disordered" evidence="2">
    <location>
        <begin position="271"/>
        <end position="443"/>
    </location>
</feature>
<evidence type="ECO:0000259" key="4">
    <source>
        <dbReference type="PROSITE" id="PS51258"/>
    </source>
</evidence>
<keyword evidence="1" id="KW-0175">Coiled coil</keyword>
<dbReference type="Gene3D" id="1.20.58.1100">
    <property type="match status" value="1"/>
</dbReference>
<protein>
    <submittedName>
        <fullName evidence="6">Uncharacterized protein</fullName>
    </submittedName>
</protein>
<proteinExistence type="predicted"/>
<dbReference type="Pfam" id="PF00168">
    <property type="entry name" value="C2"/>
    <property type="match status" value="2"/>
</dbReference>
<dbReference type="InterPro" id="IPR014772">
    <property type="entry name" value="Munc13_dom-2"/>
</dbReference>
<feature type="compositionally biased region" description="Low complexity" evidence="2">
    <location>
        <begin position="29"/>
        <end position="40"/>
    </location>
</feature>
<feature type="domain" description="MHD1" evidence="4">
    <location>
        <begin position="970"/>
        <end position="1097"/>
    </location>
</feature>